<dbReference type="EMBL" id="JAKOGI010000196">
    <property type="protein sequence ID" value="KAJ8440229.1"/>
    <property type="molecule type" value="Genomic_DNA"/>
</dbReference>
<dbReference type="OrthoDB" id="1746852at2759"/>
<keyword evidence="2" id="KW-1185">Reference proteome</keyword>
<dbReference type="PANTHER" id="PTHR33240">
    <property type="entry name" value="OS08G0508500 PROTEIN"/>
    <property type="match status" value="1"/>
</dbReference>
<gene>
    <name evidence="1" type="ORF">Cgig2_023994</name>
</gene>
<dbReference type="InterPro" id="IPR021109">
    <property type="entry name" value="Peptidase_aspartic_dom_sf"/>
</dbReference>
<dbReference type="Gene3D" id="2.40.70.10">
    <property type="entry name" value="Acid Proteases"/>
    <property type="match status" value="1"/>
</dbReference>
<evidence type="ECO:0008006" key="3">
    <source>
        <dbReference type="Google" id="ProtNLM"/>
    </source>
</evidence>
<name>A0A9Q1KC58_9CARY</name>
<reference evidence="1" key="1">
    <citation type="submission" date="2022-04" db="EMBL/GenBank/DDBJ databases">
        <title>Carnegiea gigantea Genome sequencing and assembly v2.</title>
        <authorList>
            <person name="Copetti D."/>
            <person name="Sanderson M.J."/>
            <person name="Burquez A."/>
            <person name="Wojciechowski M.F."/>
        </authorList>
    </citation>
    <scope>NUCLEOTIDE SEQUENCE</scope>
    <source>
        <strain evidence="1">SGP5-SGP5p</strain>
        <tissue evidence="1">Aerial part</tissue>
    </source>
</reference>
<dbReference type="Proteomes" id="UP001153076">
    <property type="component" value="Unassembled WGS sequence"/>
</dbReference>
<evidence type="ECO:0000313" key="2">
    <source>
        <dbReference type="Proteomes" id="UP001153076"/>
    </source>
</evidence>
<dbReference type="SUPFAM" id="SSF50630">
    <property type="entry name" value="Acid proteases"/>
    <property type="match status" value="1"/>
</dbReference>
<dbReference type="AlphaFoldDB" id="A0A9Q1KC58"/>
<proteinExistence type="predicted"/>
<sequence>MKVASAIVRRILIDTGSSMDIITWDCLKKLTYLGRDIVPLVHTILGLRGQEVNPTGMIRLPLCFGDKEKAKNVEIDFLVVDVPITYNIILGRPTLHKIKNGKLEKEEKEDYIPPTSATATSSLVTLGGSEVPKAAKSYDLAKSRTNSNLAADSESAARKLVERTRVPVTVSPMENEATCAVLKVPGTPWGPWAWPLTNRSTERVGGDDR</sequence>
<accession>A0A9Q1KC58</accession>
<dbReference type="PANTHER" id="PTHR33240:SF17">
    <property type="entry name" value="EUKARYOTIC PEPTIDE CHAIN RELEASE FACTOR GTP-BINDING SUBUNIT-LIKE"/>
    <property type="match status" value="1"/>
</dbReference>
<evidence type="ECO:0000313" key="1">
    <source>
        <dbReference type="EMBL" id="KAJ8440229.1"/>
    </source>
</evidence>
<dbReference type="CDD" id="cd00303">
    <property type="entry name" value="retropepsin_like"/>
    <property type="match status" value="1"/>
</dbReference>
<organism evidence="1 2">
    <name type="scientific">Carnegiea gigantea</name>
    <dbReference type="NCBI Taxonomy" id="171969"/>
    <lineage>
        <taxon>Eukaryota</taxon>
        <taxon>Viridiplantae</taxon>
        <taxon>Streptophyta</taxon>
        <taxon>Embryophyta</taxon>
        <taxon>Tracheophyta</taxon>
        <taxon>Spermatophyta</taxon>
        <taxon>Magnoliopsida</taxon>
        <taxon>eudicotyledons</taxon>
        <taxon>Gunneridae</taxon>
        <taxon>Pentapetalae</taxon>
        <taxon>Caryophyllales</taxon>
        <taxon>Cactineae</taxon>
        <taxon>Cactaceae</taxon>
        <taxon>Cactoideae</taxon>
        <taxon>Echinocereeae</taxon>
        <taxon>Carnegiea</taxon>
    </lineage>
</organism>
<protein>
    <recommendedName>
        <fullName evidence="3">Peptidase A2 domain-containing protein</fullName>
    </recommendedName>
</protein>
<comment type="caution">
    <text evidence="1">The sequence shown here is derived from an EMBL/GenBank/DDBJ whole genome shotgun (WGS) entry which is preliminary data.</text>
</comment>